<dbReference type="PANTHER" id="PTHR18875">
    <property type="entry name" value="SARCOMA ANTIGEN NY-SAR-24/CYTOSKELETAL PROTEIN SOJO"/>
    <property type="match status" value="1"/>
</dbReference>
<reference evidence="8" key="3">
    <citation type="journal article" date="2015" name="Nat. Commun.">
        <title>RFX transcription factors are essential for hearing in mice.</title>
        <authorList>
            <person name="Elkon R."/>
            <person name="Milon B."/>
            <person name="Morrison L."/>
            <person name="Shah M."/>
            <person name="Vijayakumar S."/>
            <person name="Racherla M."/>
            <person name="Leitch C.C."/>
            <person name="Silipino L."/>
            <person name="Hadi S."/>
            <person name="Weiss-Gayet M."/>
            <person name="Barras E."/>
            <person name="Schmid C.D."/>
            <person name="Ait-Lounis A."/>
            <person name="Barnes A."/>
            <person name="Song Y."/>
            <person name="Eisenman D.J."/>
            <person name="Eliyahu E."/>
            <person name="Frolenkov G.I."/>
            <person name="Strome S.E."/>
            <person name="Durand B."/>
            <person name="Zaghloul N.A."/>
            <person name="Jones S.M."/>
            <person name="Reith W."/>
            <person name="Hertzano R."/>
        </authorList>
    </citation>
    <scope>NUCLEOTIDE SEQUENCE</scope>
    <source>
        <strain evidence="8">Tuebingen</strain>
    </source>
</reference>
<evidence type="ECO:0000256" key="4">
    <source>
        <dbReference type="SAM" id="Coils"/>
    </source>
</evidence>
<feature type="coiled-coil region" evidence="4">
    <location>
        <begin position="556"/>
        <end position="805"/>
    </location>
</feature>
<dbReference type="eggNOG" id="ENOG502QTZW">
    <property type="taxonomic scope" value="Eukaryota"/>
</dbReference>
<dbReference type="EMBL" id="BX323564">
    <property type="status" value="NOT_ANNOTATED_CDS"/>
    <property type="molecule type" value="Genomic_DNA"/>
</dbReference>
<comment type="subcellular location">
    <subcellularLocation>
        <location evidence="1">Cytoplasm</location>
    </subcellularLocation>
</comment>
<reference evidence="8" key="5">
    <citation type="submission" date="2025-04" db="UniProtKB">
        <authorList>
            <consortium name="RefSeq"/>
        </authorList>
    </citation>
    <scope>IDENTIFICATION</scope>
    <source>
        <strain evidence="8">Tuebingen</strain>
    </source>
</reference>
<reference evidence="8" key="4">
    <citation type="journal article" date="2016" name="BMC Genomics">
        <title>Gene evolution and gene expression after whole genome duplication in fish: the PhyloFish database.</title>
        <authorList>
            <person name="Pasquier J."/>
            <person name="Cabau C."/>
            <person name="Nguyen T."/>
            <person name="Jouanno E."/>
            <person name="Severac D."/>
            <person name="Braasch I."/>
            <person name="Journot L."/>
            <person name="Pontarotti P."/>
            <person name="Klopp C."/>
            <person name="Postlethwait J.H."/>
            <person name="Guiguen Y."/>
            <person name="Bobe J."/>
        </authorList>
    </citation>
    <scope>NUCLEOTIDE SEQUENCE</scope>
    <source>
        <strain evidence="8">Tuebingen</strain>
    </source>
</reference>
<dbReference type="Bgee" id="ENSDARG00000078822">
    <property type="expression patterns" value="Expressed in mature ovarian follicle and 22 other cell types or tissues"/>
</dbReference>
<feature type="region of interest" description="Disordered" evidence="5">
    <location>
        <begin position="1188"/>
        <end position="1224"/>
    </location>
</feature>
<dbReference type="Proteomes" id="UP000000437">
    <property type="component" value="Chromosome 2"/>
</dbReference>
<reference evidence="6 7" key="1">
    <citation type="journal article" date="2013" name="Nature">
        <title>The zebrafish reference genome sequence and its relationship to the human genome.</title>
        <authorList>
            <consortium name="Genome Reference Consortium Zebrafish"/>
            <person name="Howe K."/>
            <person name="Clark M.D."/>
            <person name="Torroja C.F."/>
            <person name="Torrance J."/>
            <person name="Berthelot C."/>
            <person name="Muffato M."/>
            <person name="Collins J.E."/>
            <person name="Humphray S."/>
            <person name="McLaren K."/>
            <person name="Matthews L."/>
            <person name="McLaren S."/>
            <person name="Sealy I."/>
            <person name="Caccamo M."/>
            <person name="Churcher C."/>
            <person name="Scott C."/>
            <person name="Barrett J.C."/>
            <person name="Koch R."/>
            <person name="Rauch G.J."/>
            <person name="White S."/>
            <person name="Chow W."/>
            <person name="Kilian B."/>
            <person name="Quintais L.T."/>
            <person name="Guerra-Assuncao J.A."/>
            <person name="Zhou Y."/>
            <person name="Gu Y."/>
            <person name="Yen J."/>
            <person name="Vogel J.H."/>
            <person name="Eyre T."/>
            <person name="Redmond S."/>
            <person name="Banerjee R."/>
            <person name="Chi J."/>
            <person name="Fu B."/>
            <person name="Langley E."/>
            <person name="Maguire S.F."/>
            <person name="Laird G.K."/>
            <person name="Lloyd D."/>
            <person name="Kenyon E."/>
            <person name="Donaldson S."/>
            <person name="Sehra H."/>
            <person name="Almeida-King J."/>
            <person name="Loveland J."/>
            <person name="Trevanion S."/>
            <person name="Jones M."/>
            <person name="Quail M."/>
            <person name="Willey D."/>
            <person name="Hunt A."/>
            <person name="Burton J."/>
            <person name="Sims S."/>
            <person name="McLay K."/>
            <person name="Plumb B."/>
            <person name="Davis J."/>
            <person name="Clee C."/>
            <person name="Oliver K."/>
            <person name="Clark R."/>
            <person name="Riddle C."/>
            <person name="Elliot D."/>
            <person name="Eliott D."/>
            <person name="Threadgold G."/>
            <person name="Harden G."/>
            <person name="Ware D."/>
            <person name="Begum S."/>
            <person name="Mortimore B."/>
            <person name="Mortimer B."/>
            <person name="Kerry G."/>
            <person name="Heath P."/>
            <person name="Phillimore B."/>
            <person name="Tracey A."/>
            <person name="Corby N."/>
            <person name="Dunn M."/>
            <person name="Johnson C."/>
            <person name="Wood J."/>
            <person name="Clark S."/>
            <person name="Pelan S."/>
            <person name="Griffiths G."/>
            <person name="Smith M."/>
            <person name="Glithero R."/>
            <person name="Howden P."/>
            <person name="Barker N."/>
            <person name="Lloyd C."/>
            <person name="Stevens C."/>
            <person name="Harley J."/>
            <person name="Holt K."/>
            <person name="Panagiotidis G."/>
            <person name="Lovell J."/>
            <person name="Beasley H."/>
            <person name="Henderson C."/>
            <person name="Gordon D."/>
            <person name="Auger K."/>
            <person name="Wright D."/>
            <person name="Collins J."/>
            <person name="Raisen C."/>
            <person name="Dyer L."/>
            <person name="Leung K."/>
            <person name="Robertson L."/>
            <person name="Ambridge K."/>
            <person name="Leongamornlert D."/>
            <person name="McGuire S."/>
            <person name="Gilderthorp R."/>
            <person name="Griffiths C."/>
            <person name="Manthravadi D."/>
            <person name="Nichol S."/>
            <person name="Barker G."/>
            <person name="Whitehead S."/>
            <person name="Kay M."/>
            <person name="Brown J."/>
            <person name="Murnane C."/>
            <person name="Gray E."/>
            <person name="Humphries M."/>
            <person name="Sycamore N."/>
            <person name="Barker D."/>
            <person name="Saunders D."/>
            <person name="Wallis J."/>
            <person name="Babbage A."/>
            <person name="Hammond S."/>
            <person name="Mashreghi-Mohammadi M."/>
            <person name="Barr L."/>
            <person name="Martin S."/>
            <person name="Wray P."/>
            <person name="Ellington A."/>
            <person name="Matthews N."/>
            <person name="Ellwood M."/>
            <person name="Woodmansey R."/>
            <person name="Clark G."/>
            <person name="Cooper J."/>
            <person name="Cooper J."/>
            <person name="Tromans A."/>
            <person name="Grafham D."/>
            <person name="Skuce C."/>
            <person name="Pandian R."/>
            <person name="Andrews R."/>
            <person name="Harrison E."/>
            <person name="Kimberley A."/>
            <person name="Garnett J."/>
            <person name="Fosker N."/>
            <person name="Hall R."/>
            <person name="Garner P."/>
            <person name="Kelly D."/>
            <person name="Bird C."/>
            <person name="Palmer S."/>
            <person name="Gehring I."/>
            <person name="Berger A."/>
            <person name="Dooley C.M."/>
            <person name="Ersan-Urun Z."/>
            <person name="Eser C."/>
            <person name="Geiger H."/>
            <person name="Geisler M."/>
            <person name="Karotki L."/>
            <person name="Kirn A."/>
            <person name="Konantz J."/>
            <person name="Konantz M."/>
            <person name="Oberlander M."/>
            <person name="Rudolph-Geiger S."/>
            <person name="Teucke M."/>
            <person name="Lanz C."/>
            <person name="Raddatz G."/>
            <person name="Osoegawa K."/>
            <person name="Zhu B."/>
            <person name="Rapp A."/>
            <person name="Widaa S."/>
            <person name="Langford C."/>
            <person name="Yang F."/>
            <person name="Schuster S.C."/>
            <person name="Carter N.P."/>
            <person name="Harrow J."/>
            <person name="Ning Z."/>
            <person name="Herrero J."/>
            <person name="Searle S.M."/>
            <person name="Enright A."/>
            <person name="Geisler R."/>
            <person name="Plasterk R.H."/>
            <person name="Lee C."/>
            <person name="Westerfield M."/>
            <person name="de Jong P.J."/>
            <person name="Zon L.I."/>
            <person name="Postlethwait J.H."/>
            <person name="Nusslein-Volhard C."/>
            <person name="Hubbard T.J."/>
            <person name="Roest Crollius H."/>
            <person name="Rogers J."/>
            <person name="Stemple D.L."/>
        </authorList>
    </citation>
    <scope>NUCLEOTIDE SEQUENCE [LARGE SCALE GENOMIC DNA]</scope>
    <source>
        <strain evidence="6 7">Tuebingen</strain>
    </source>
</reference>
<evidence type="ECO:0000256" key="3">
    <source>
        <dbReference type="ARBA" id="ARBA00023054"/>
    </source>
</evidence>
<dbReference type="Ensembl" id="ENSDART00000190887.1">
    <property type="protein sequence ID" value="ENSDARP00000148216.1"/>
    <property type="gene ID" value="ENSDARG00000078822.6"/>
</dbReference>
<dbReference type="GeneID" id="564276"/>
<name>A8E7I8_DANRE</name>
<dbReference type="EMBL" id="CU638732">
    <property type="status" value="NOT_ANNOTATED_CDS"/>
    <property type="molecule type" value="Genomic_DNA"/>
</dbReference>
<feature type="coiled-coil region" evidence="4">
    <location>
        <begin position="147"/>
        <end position="345"/>
    </location>
</feature>
<organism evidence="6">
    <name type="scientific">Danio rerio</name>
    <name type="common">Zebrafish</name>
    <name type="synonym">Brachydanio rerio</name>
    <dbReference type="NCBI Taxonomy" id="7955"/>
    <lineage>
        <taxon>Eukaryota</taxon>
        <taxon>Metazoa</taxon>
        <taxon>Chordata</taxon>
        <taxon>Craniata</taxon>
        <taxon>Vertebrata</taxon>
        <taxon>Euteleostomi</taxon>
        <taxon>Actinopterygii</taxon>
        <taxon>Neopterygii</taxon>
        <taxon>Teleostei</taxon>
        <taxon>Ostariophysi</taxon>
        <taxon>Cypriniformes</taxon>
        <taxon>Danionidae</taxon>
        <taxon>Danioninae</taxon>
        <taxon>Danio</taxon>
    </lineage>
</organism>
<accession>F1R277</accession>
<dbReference type="ZFIN" id="ZDB-GENE-030131-5414">
    <property type="gene designation" value="ccdc18"/>
</dbReference>
<keyword evidence="3 4" id="KW-0175">Coiled coil</keyword>
<dbReference type="EC" id="4.6.1.2" evidence="8"/>
<evidence type="ECO:0000313" key="9">
    <source>
        <dbReference type="ZFIN" id="ZDB-GENE-030131-5414"/>
    </source>
</evidence>
<dbReference type="GO" id="GO:0005737">
    <property type="term" value="C:cytoplasm"/>
    <property type="evidence" value="ECO:0007669"/>
    <property type="project" value="UniProtKB-SubCell"/>
</dbReference>
<dbReference type="CTD" id="343099"/>
<dbReference type="GeneTree" id="ENSGT00940000153190"/>
<protein>
    <submittedName>
        <fullName evidence="6">Coiled-coil domain-containing 18</fullName>
    </submittedName>
    <submittedName>
        <fullName evidence="8">Coiled-coil domain-containing protein 18</fullName>
        <ecNumber evidence="8">4.6.1.2</ecNumber>
    </submittedName>
</protein>
<dbReference type="AlphaFoldDB" id="A8E7I8"/>
<evidence type="ECO:0000256" key="1">
    <source>
        <dbReference type="ARBA" id="ARBA00004496"/>
    </source>
</evidence>
<dbReference type="PRO" id="PR:A8E7I8"/>
<gene>
    <name evidence="6 8 9" type="primary">ccdc18</name>
    <name evidence="8" type="synonym">fd16d12</name>
    <name evidence="8" type="synonym">si:ch211-132a5.3</name>
    <name evidence="8" type="synonym">si:dkeyp-1a11.3</name>
    <name evidence="8" type="synonym">wu:fd16d12</name>
</gene>
<reference evidence="6" key="2">
    <citation type="submission" date="2013-08" db="UniProtKB">
        <authorList>
            <consortium name="Ensembl"/>
        </authorList>
    </citation>
    <scope>IDENTIFICATION</scope>
    <source>
        <strain evidence="6">Tuebingen</strain>
    </source>
</reference>
<feature type="compositionally biased region" description="Polar residues" evidence="5">
    <location>
        <begin position="1213"/>
        <end position="1224"/>
    </location>
</feature>
<dbReference type="EMBL" id="BX927121">
    <property type="status" value="NOT_ANNOTATED_CDS"/>
    <property type="molecule type" value="Genomic_DNA"/>
</dbReference>
<proteinExistence type="predicted"/>
<keyword evidence="2" id="KW-0963">Cytoplasm</keyword>
<dbReference type="Ensembl" id="ENSDART00000132167.3">
    <property type="protein sequence ID" value="ENSDARP00000118802.2"/>
    <property type="gene ID" value="ENSDARG00000078822.6"/>
</dbReference>
<accession>A0A8N7TB84</accession>
<dbReference type="PANTHER" id="PTHR18875:SF8">
    <property type="entry name" value="COILED-COIL DOMAIN-CONTAINING PROTEIN 18"/>
    <property type="match status" value="1"/>
</dbReference>
<dbReference type="KEGG" id="dre:564276"/>
<dbReference type="ExpressionAtlas" id="A8E7I8">
    <property type="expression patterns" value="baseline and differential"/>
</dbReference>
<dbReference type="PaxDb" id="7955-ENSDARP00000118802"/>
<evidence type="ECO:0000313" key="6">
    <source>
        <dbReference type="Ensembl" id="ENSDARP00000118802"/>
    </source>
</evidence>
<evidence type="ECO:0000313" key="7">
    <source>
        <dbReference type="Proteomes" id="UP000000437"/>
    </source>
</evidence>
<evidence type="ECO:0000313" key="8">
    <source>
        <dbReference type="RefSeq" id="NP_001352065.1"/>
    </source>
</evidence>
<dbReference type="OrthoDB" id="2160759at2759"/>
<dbReference type="HOGENOM" id="CLU_004651_0_0_1"/>
<accession>A8E7I8</accession>
<dbReference type="GO" id="GO:0004383">
    <property type="term" value="F:guanylate cyclase activity"/>
    <property type="evidence" value="ECO:0007669"/>
    <property type="project" value="UniProtKB-EC"/>
</dbReference>
<feature type="coiled-coil region" evidence="4">
    <location>
        <begin position="950"/>
        <end position="1174"/>
    </location>
</feature>
<dbReference type="AGR" id="ZFIN:ZDB-GENE-030131-5414"/>
<evidence type="ECO:0000256" key="5">
    <source>
        <dbReference type="SAM" id="MobiDB-lite"/>
    </source>
</evidence>
<keyword evidence="7" id="KW-1185">Reference proteome</keyword>
<dbReference type="RefSeq" id="NP_001352065.1">
    <property type="nucleotide sequence ID" value="NM_001365136.1"/>
</dbReference>
<evidence type="ECO:0000256" key="2">
    <source>
        <dbReference type="ARBA" id="ARBA00022490"/>
    </source>
</evidence>
<sequence>MLRDSRGLVEDVVTLRNQLRLTEKNLLSVGEQLSQSGNDIIGEDTDVVEAFPGRLTLEDLQNPDPVDSHPEQQACAHIFDCRSVRDMEAETSVLRRKLNTIRQENASLVLQNRQLMGDIEAAQMELASSRSKIRMLGSTVGARTSSVSHMKEQILGLEAELDTLTKALESAEQRLEVREQTLMQSHRLVEKLRDELRIIKAELADRTRLGKRAEQQRNQALQNAEKLTVTFKEYKEDVAEKLRKVLESEDQLKISLMECDREREELERKCTALESEKENLLHNLCELKEAVSRSESLSTERVQMQSQLQQFSDQIKQLQKELAEKEAQLQDMAGLRRENEDLRLLTACQEQRVAQAHREREQDRAELTSLESVLDLLHLRENREGVLCVNPCLLPALSYTNTTESLRHKPVGERYQKLLAVLQMVEKEKSRQVSAAQSLQERLSRAQEEISSLQNSITERASHYHQLHNQLLEKATQATALEKELKKKNLRVAVLEKQLQEKSSAYSQAVMKTGQLEQDLLEKTSSIQHYQSVLNKKQREYQQTVDKVKLAQSHKCKEMEDEREVLQLSLAQKQTEIEELEQNLTDVHREKQEAQQRATLLQSFIDRLTEDFEAKSKCSEETLRNVEEQAADSASKLRSLQSELSSCKEELSVYLQQMEEIKKHHEKQLEVKSSELSQLQEELRRKCEAYQSSSEENLQLQHSIQNQHCMLEESTSRITQLEESQSLLQSQVSQLEQDLEKERSALSQALRKREREVEEVNQEVQKKERQAAELSGSITQLSSEMSKCRVELSDMELELLRLRRDSNTKASQLVQMEETLKETKGLLDKKSEIVIDLEEKLHRSEMDRRNSLQRAQLLEGQLKEVRGELADTLDHLQELSDVLQHTQLTSDQRQAAIDKLAAELRESQRELEERNHEVLDLDTALKERQGELQQRAQLLGQLDVAIKDHKLEMEKKVEFLQEALEKGQNELREKDQQMQFLTERLEILKSQLQAKEDMDKGAVGHSQQLRVYREQLLKTVQQLQEAQSRCDSLNRQIEEITRQAHQKENEVGQLREELCVMEKRSAQAEVRLQASVSTLQQELEQQREEHRKELSALQQTRGQLLMVSDQISSSLRNSGEQLSQRLQQARDQLEEARSTSARLHAELHNKEQLLQNANENLLIKESEIARLQTKLSSLSRVTDLHNITLRHKPSTPPPPLSPPHKDSIPQDPPSSTRSSLSPWHNTFSDASLELSDSLKASVQAALQPPSSPVQTWQGLTSHEASCSTDMTFNPLTYMLDQEEPEEADLDSLSGMLRFVNQTLALQEQQSLLDNSTHTTGT</sequence>
<feature type="coiled-coil region" evidence="4">
    <location>
        <begin position="422"/>
        <end position="505"/>
    </location>
</feature>
<feature type="coiled-coil region" evidence="4">
    <location>
        <begin position="890"/>
        <end position="921"/>
    </location>
</feature>